<reference evidence="1" key="1">
    <citation type="submission" date="2021-03" db="EMBL/GenBank/DDBJ databases">
        <title>Draft genome sequence of rust myrtle Austropuccinia psidii MF-1, a brazilian biotype.</title>
        <authorList>
            <person name="Quecine M.C."/>
            <person name="Pachon D.M.R."/>
            <person name="Bonatelli M.L."/>
            <person name="Correr F.H."/>
            <person name="Franceschini L.M."/>
            <person name="Leite T.F."/>
            <person name="Margarido G.R.A."/>
            <person name="Almeida C.A."/>
            <person name="Ferrarezi J.A."/>
            <person name="Labate C.A."/>
        </authorList>
    </citation>
    <scope>NUCLEOTIDE SEQUENCE</scope>
    <source>
        <strain evidence="1">MF-1</strain>
    </source>
</reference>
<evidence type="ECO:0000313" key="1">
    <source>
        <dbReference type="EMBL" id="MBW0554394.1"/>
    </source>
</evidence>
<accession>A0A9Q3J2S3</accession>
<comment type="caution">
    <text evidence="1">The sequence shown here is derived from an EMBL/GenBank/DDBJ whole genome shotgun (WGS) entry which is preliminary data.</text>
</comment>
<name>A0A9Q3J2S3_9BASI</name>
<protein>
    <submittedName>
        <fullName evidence="1">Uncharacterized protein</fullName>
    </submittedName>
</protein>
<dbReference type="Proteomes" id="UP000765509">
    <property type="component" value="Unassembled WGS sequence"/>
</dbReference>
<gene>
    <name evidence="1" type="ORF">O181_094109</name>
</gene>
<proteinExistence type="predicted"/>
<dbReference type="OrthoDB" id="6776860at2759"/>
<sequence>MRQKTNSQLKLEIKEELIELSSQCKDAFDSDNGPLGETKGHEVDINFNVERLSFQLLRGPYYPYSPGYREELGTVINELIKLRVLTKV</sequence>
<organism evidence="1 2">
    <name type="scientific">Austropuccinia psidii MF-1</name>
    <dbReference type="NCBI Taxonomy" id="1389203"/>
    <lineage>
        <taxon>Eukaryota</taxon>
        <taxon>Fungi</taxon>
        <taxon>Dikarya</taxon>
        <taxon>Basidiomycota</taxon>
        <taxon>Pucciniomycotina</taxon>
        <taxon>Pucciniomycetes</taxon>
        <taxon>Pucciniales</taxon>
        <taxon>Sphaerophragmiaceae</taxon>
        <taxon>Austropuccinia</taxon>
    </lineage>
</organism>
<keyword evidence="2" id="KW-1185">Reference proteome</keyword>
<dbReference type="EMBL" id="AVOT02061063">
    <property type="protein sequence ID" value="MBW0554394.1"/>
    <property type="molecule type" value="Genomic_DNA"/>
</dbReference>
<dbReference type="AlphaFoldDB" id="A0A9Q3J2S3"/>
<evidence type="ECO:0000313" key="2">
    <source>
        <dbReference type="Proteomes" id="UP000765509"/>
    </source>
</evidence>